<proteinExistence type="predicted"/>
<dbReference type="SUPFAM" id="SSF141571">
    <property type="entry name" value="Pentapeptide repeat-like"/>
    <property type="match status" value="1"/>
</dbReference>
<sequence>MIDPRISEHYNQNFSGIQFTKEELDEVEFDNCTFKNCDFSGTQFKHCKFIECHFFQCNLSNIKIGYSRFNEVFFEHCKMLGIDWTRAHWPNLALASPLKFTHCILNDSSFHSLNLTELQLESCKIQDVDFREGNFSQSNFSGSDFSYSLFNRTQLVETDFTEASNYNIDIHSNNIKQGKFSRDQALNLLIGLDIELVD</sequence>
<dbReference type="InterPro" id="IPR052949">
    <property type="entry name" value="PA_immunity-related"/>
</dbReference>
<reference evidence="1 2" key="1">
    <citation type="journal article" date="2013" name="Nat. Commun.">
        <title>Genome sequence and functional genomic analysis of the oil-degrading bacterium Oleispira antarctica.</title>
        <authorList>
            <person name="Kube M."/>
            <person name="Chernikova T.N."/>
            <person name="Al-Ramahi Y."/>
            <person name="Beloqui A."/>
            <person name="Lopez-Cortez N."/>
            <person name="Guazzaroni M.E."/>
            <person name="Heipieper H.J."/>
            <person name="Klages S."/>
            <person name="Kotsyurbenko O.R."/>
            <person name="Langer I."/>
            <person name="Nechitaylo T.Y."/>
            <person name="Lunsdorf H."/>
            <person name="Fernandez M."/>
            <person name="Juarez S."/>
            <person name="Ciordia S."/>
            <person name="Singer A."/>
            <person name="Kagan O."/>
            <person name="Egorova O."/>
            <person name="Petit P.A."/>
            <person name="Stogios P."/>
            <person name="Kim Y."/>
            <person name="Tchigvintsev A."/>
            <person name="Flick R."/>
            <person name="Denaro R."/>
            <person name="Genovese M."/>
            <person name="Albar J.P."/>
            <person name="Reva O.N."/>
            <person name="Martinez-Gomariz M."/>
            <person name="Tran H."/>
            <person name="Ferrer M."/>
            <person name="Savchenko A."/>
            <person name="Yakunin A.F."/>
            <person name="Yakimov M.M."/>
            <person name="Golyshina O.V."/>
            <person name="Reinhardt R."/>
            <person name="Golyshin P.N."/>
        </authorList>
    </citation>
    <scope>NUCLEOTIDE SEQUENCE [LARGE SCALE GENOMIC DNA]</scope>
</reference>
<dbReference type="KEGG" id="oai:OLEAN_C23070"/>
<dbReference type="OrthoDB" id="5290767at2"/>
<keyword evidence="2" id="KW-1185">Reference proteome</keyword>
<dbReference type="AlphaFoldDB" id="R4YSY0"/>
<dbReference type="Proteomes" id="UP000032749">
    <property type="component" value="Chromosome"/>
</dbReference>
<evidence type="ECO:0000313" key="2">
    <source>
        <dbReference type="Proteomes" id="UP000032749"/>
    </source>
</evidence>
<dbReference type="Gene3D" id="2.160.20.80">
    <property type="entry name" value="E3 ubiquitin-protein ligase SopA"/>
    <property type="match status" value="1"/>
</dbReference>
<dbReference type="PANTHER" id="PTHR42999:SF1">
    <property type="entry name" value="PENTAPEPTIDE REPEAT-CONTAINING PROTEIN"/>
    <property type="match status" value="1"/>
</dbReference>
<dbReference type="STRING" id="698738.OLEAN_C23070"/>
<dbReference type="Pfam" id="PF13599">
    <property type="entry name" value="Pentapeptide_4"/>
    <property type="match status" value="1"/>
</dbReference>
<dbReference type="EMBL" id="FO203512">
    <property type="protein sequence ID" value="CCK76483.1"/>
    <property type="molecule type" value="Genomic_DNA"/>
</dbReference>
<gene>
    <name evidence="1" type="ORF">OLEAN_C23070</name>
</gene>
<accession>R4YSY0</accession>
<evidence type="ECO:0000313" key="1">
    <source>
        <dbReference type="EMBL" id="CCK76483.1"/>
    </source>
</evidence>
<protein>
    <submittedName>
        <fullName evidence="1">Pentapeptide repeat protein</fullName>
    </submittedName>
</protein>
<dbReference type="PANTHER" id="PTHR42999">
    <property type="entry name" value="ANTIBIOTIC RESISTANCE PROTEIN MCBG"/>
    <property type="match status" value="1"/>
</dbReference>
<dbReference type="Pfam" id="PF00805">
    <property type="entry name" value="Pentapeptide"/>
    <property type="match status" value="1"/>
</dbReference>
<dbReference type="HOGENOM" id="CLU_033401_5_3_6"/>
<organism evidence="1 2">
    <name type="scientific">Oleispira antarctica RB-8</name>
    <dbReference type="NCBI Taxonomy" id="698738"/>
    <lineage>
        <taxon>Bacteria</taxon>
        <taxon>Pseudomonadati</taxon>
        <taxon>Pseudomonadota</taxon>
        <taxon>Gammaproteobacteria</taxon>
        <taxon>Oceanospirillales</taxon>
        <taxon>Oceanospirillaceae</taxon>
        <taxon>Oleispira</taxon>
    </lineage>
</organism>
<dbReference type="InterPro" id="IPR001646">
    <property type="entry name" value="5peptide_repeat"/>
</dbReference>
<name>R4YSY0_OLEAN</name>